<dbReference type="AlphaFoldDB" id="A0A841PS87"/>
<proteinExistence type="predicted"/>
<dbReference type="InterPro" id="IPR039425">
    <property type="entry name" value="RNA_pol_sigma-70-like"/>
</dbReference>
<dbReference type="GO" id="GO:0006352">
    <property type="term" value="P:DNA-templated transcription initiation"/>
    <property type="evidence" value="ECO:0007669"/>
    <property type="project" value="InterPro"/>
</dbReference>
<keyword evidence="1" id="KW-0805">Transcription regulation</keyword>
<dbReference type="RefSeq" id="WP_246199994.1">
    <property type="nucleotide sequence ID" value="NZ_CADDWK010000007.1"/>
</dbReference>
<dbReference type="InterPro" id="IPR007627">
    <property type="entry name" value="RNA_pol_sigma70_r2"/>
</dbReference>
<evidence type="ECO:0000259" key="4">
    <source>
        <dbReference type="Pfam" id="PF04542"/>
    </source>
</evidence>
<dbReference type="InterPro" id="IPR014284">
    <property type="entry name" value="RNA_pol_sigma-70_dom"/>
</dbReference>
<keyword evidence="3" id="KW-0804">Transcription</keyword>
<dbReference type="Pfam" id="PF04542">
    <property type="entry name" value="Sigma70_r2"/>
    <property type="match status" value="1"/>
</dbReference>
<keyword evidence="2" id="KW-0731">Sigma factor</keyword>
<dbReference type="SUPFAM" id="SSF88946">
    <property type="entry name" value="Sigma2 domain of RNA polymerase sigma factors"/>
    <property type="match status" value="1"/>
</dbReference>
<feature type="domain" description="RNA polymerase sigma-70 region 2" evidence="4">
    <location>
        <begin position="29"/>
        <end position="93"/>
    </location>
</feature>
<dbReference type="PANTHER" id="PTHR43133">
    <property type="entry name" value="RNA POLYMERASE ECF-TYPE SIGMA FACTO"/>
    <property type="match status" value="1"/>
</dbReference>
<evidence type="ECO:0000256" key="3">
    <source>
        <dbReference type="ARBA" id="ARBA00023163"/>
    </source>
</evidence>
<evidence type="ECO:0000256" key="2">
    <source>
        <dbReference type="ARBA" id="ARBA00023082"/>
    </source>
</evidence>
<dbReference type="GO" id="GO:0016987">
    <property type="term" value="F:sigma factor activity"/>
    <property type="evidence" value="ECO:0007669"/>
    <property type="project" value="UniProtKB-KW"/>
</dbReference>
<keyword evidence="6" id="KW-1185">Reference proteome</keyword>
<dbReference type="NCBIfam" id="TIGR02937">
    <property type="entry name" value="sigma70-ECF"/>
    <property type="match status" value="1"/>
</dbReference>
<accession>A0A841PS87</accession>
<evidence type="ECO:0000256" key="1">
    <source>
        <dbReference type="ARBA" id="ARBA00023015"/>
    </source>
</evidence>
<name>A0A841PS87_9BACI</name>
<protein>
    <submittedName>
        <fullName evidence="5">RNA polymerase sigma factor (Sigma-70 family)</fullName>
    </submittedName>
</protein>
<organism evidence="5 6">
    <name type="scientific">Salirhabdus euzebyi</name>
    <dbReference type="NCBI Taxonomy" id="394506"/>
    <lineage>
        <taxon>Bacteria</taxon>
        <taxon>Bacillati</taxon>
        <taxon>Bacillota</taxon>
        <taxon>Bacilli</taxon>
        <taxon>Bacillales</taxon>
        <taxon>Bacillaceae</taxon>
        <taxon>Salirhabdus</taxon>
    </lineage>
</organism>
<gene>
    <name evidence="5" type="ORF">HNQ94_000090</name>
</gene>
<evidence type="ECO:0000313" key="5">
    <source>
        <dbReference type="EMBL" id="MBB6451669.1"/>
    </source>
</evidence>
<dbReference type="InterPro" id="IPR013325">
    <property type="entry name" value="RNA_pol_sigma_r2"/>
</dbReference>
<dbReference type="Proteomes" id="UP000581688">
    <property type="component" value="Unassembled WGS sequence"/>
</dbReference>
<dbReference type="Gene3D" id="1.10.1740.10">
    <property type="match status" value="1"/>
</dbReference>
<sequence length="133" mass="15557">MSDKQEGRATPHSDIAFLSNNKEDVIEMLMKQYGEELKRIIFMYVKNWSQADDLIQDVFVTIFIKLDTYKGKSSLKNWIYSIAINKCKDYLRSWQYKKMMFADVAPSIKVDDFAINYVDKNTLDSADFLSVVK</sequence>
<dbReference type="PANTHER" id="PTHR43133:SF60">
    <property type="entry name" value="RNA POLYMERASE SIGMA FACTOR SIGV"/>
    <property type="match status" value="1"/>
</dbReference>
<evidence type="ECO:0000313" key="6">
    <source>
        <dbReference type="Proteomes" id="UP000581688"/>
    </source>
</evidence>
<reference evidence="5 6" key="1">
    <citation type="submission" date="2020-08" db="EMBL/GenBank/DDBJ databases">
        <title>Genomic Encyclopedia of Type Strains, Phase IV (KMG-IV): sequencing the most valuable type-strain genomes for metagenomic binning, comparative biology and taxonomic classification.</title>
        <authorList>
            <person name="Goeker M."/>
        </authorList>
    </citation>
    <scope>NUCLEOTIDE SEQUENCE [LARGE SCALE GENOMIC DNA]</scope>
    <source>
        <strain evidence="5 6">DSM 19612</strain>
    </source>
</reference>
<comment type="caution">
    <text evidence="5">The sequence shown here is derived from an EMBL/GenBank/DDBJ whole genome shotgun (WGS) entry which is preliminary data.</text>
</comment>
<dbReference type="EMBL" id="JACHGH010000001">
    <property type="protein sequence ID" value="MBB6451669.1"/>
    <property type="molecule type" value="Genomic_DNA"/>
</dbReference>